<dbReference type="InterPro" id="IPR023430">
    <property type="entry name" value="Pept_HybD-like_dom_sf"/>
</dbReference>
<dbReference type="GO" id="GO:0008047">
    <property type="term" value="F:enzyme activator activity"/>
    <property type="evidence" value="ECO:0007669"/>
    <property type="project" value="InterPro"/>
</dbReference>
<dbReference type="PANTHER" id="PTHR30302">
    <property type="entry name" value="HYDROGENASE 1 MATURATION PROTEASE"/>
    <property type="match status" value="1"/>
</dbReference>
<evidence type="ECO:0000256" key="2">
    <source>
        <dbReference type="ARBA" id="ARBA00022670"/>
    </source>
</evidence>
<sequence length="161" mass="17163">MSDWAVISLGNRFRGDDSVGPYVLHRLRPHLEPAVPCIENGGDIASLLEVWKDRHVCMVDAVAADDLATGAILRLDGLAQEILPSLCTTSSHGINLGEALEMGRLLQALPQRLEIYGICGENFAISAGLSPAVQAAAEIVEQEILALLNTYSGGSPCTNNR</sequence>
<name>A0AAU0MZJ0_9GAMM</name>
<dbReference type="RefSeq" id="WP_318954096.1">
    <property type="nucleotide sequence ID" value="NZ_CP137555.1"/>
</dbReference>
<dbReference type="Gene3D" id="3.40.50.1450">
    <property type="entry name" value="HybD-like"/>
    <property type="match status" value="1"/>
</dbReference>
<evidence type="ECO:0000256" key="3">
    <source>
        <dbReference type="ARBA" id="ARBA00022750"/>
    </source>
</evidence>
<evidence type="ECO:0000256" key="1">
    <source>
        <dbReference type="ARBA" id="ARBA00006814"/>
    </source>
</evidence>
<accession>A0AAU0MZJ0</accession>
<organism evidence="5 6">
    <name type="scientific">Microbulbifer pacificus</name>
    <dbReference type="NCBI Taxonomy" id="407164"/>
    <lineage>
        <taxon>Bacteria</taxon>
        <taxon>Pseudomonadati</taxon>
        <taxon>Pseudomonadota</taxon>
        <taxon>Gammaproteobacteria</taxon>
        <taxon>Cellvibrionales</taxon>
        <taxon>Microbulbiferaceae</taxon>
        <taxon>Microbulbifer</taxon>
    </lineage>
</organism>
<dbReference type="InterPro" id="IPR000671">
    <property type="entry name" value="Peptidase_A31"/>
</dbReference>
<keyword evidence="2 5" id="KW-0645">Protease</keyword>
<evidence type="ECO:0000256" key="4">
    <source>
        <dbReference type="ARBA" id="ARBA00022801"/>
    </source>
</evidence>
<keyword evidence="4" id="KW-0378">Hydrolase</keyword>
<evidence type="ECO:0000313" key="5">
    <source>
        <dbReference type="EMBL" id="WOX05626.1"/>
    </source>
</evidence>
<keyword evidence="3" id="KW-0064">Aspartyl protease</keyword>
<dbReference type="NCBIfam" id="TIGR00072">
    <property type="entry name" value="hydrog_prot"/>
    <property type="match status" value="1"/>
</dbReference>
<protein>
    <submittedName>
        <fullName evidence="5">Hydrogenase maturation protease</fullName>
    </submittedName>
</protein>
<dbReference type="Pfam" id="PF01750">
    <property type="entry name" value="HycI"/>
    <property type="match status" value="1"/>
</dbReference>
<comment type="similarity">
    <text evidence="1">Belongs to the peptidase A31 family.</text>
</comment>
<dbReference type="SUPFAM" id="SSF53163">
    <property type="entry name" value="HybD-like"/>
    <property type="match status" value="1"/>
</dbReference>
<dbReference type="CDD" id="cd00518">
    <property type="entry name" value="H2MP"/>
    <property type="match status" value="1"/>
</dbReference>
<dbReference type="GO" id="GO:0016485">
    <property type="term" value="P:protein processing"/>
    <property type="evidence" value="ECO:0007669"/>
    <property type="project" value="TreeGrafter"/>
</dbReference>
<dbReference type="AlphaFoldDB" id="A0AAU0MZJ0"/>
<dbReference type="PANTHER" id="PTHR30302:SF1">
    <property type="entry name" value="HYDROGENASE 2 MATURATION PROTEASE"/>
    <property type="match status" value="1"/>
</dbReference>
<dbReference type="EMBL" id="CP137555">
    <property type="protein sequence ID" value="WOX05626.1"/>
    <property type="molecule type" value="Genomic_DNA"/>
</dbReference>
<dbReference type="KEGG" id="mpaf:R5R33_00335"/>
<reference evidence="5 6" key="1">
    <citation type="submission" date="2023-10" db="EMBL/GenBank/DDBJ databases">
        <title>Description of Microbulbifer bruguierae sp. nov., isolated from the sediments of mangrove plant Bruguiera sexangula and comparative genomic analyses of the genus Microbulbifer.</title>
        <authorList>
            <person name="Long M."/>
        </authorList>
    </citation>
    <scope>NUCLEOTIDE SEQUENCE [LARGE SCALE GENOMIC DNA]</scope>
    <source>
        <strain evidence="5 6">SPO729</strain>
    </source>
</reference>
<keyword evidence="6" id="KW-1185">Reference proteome</keyword>
<dbReference type="Proteomes" id="UP001302477">
    <property type="component" value="Chromosome"/>
</dbReference>
<evidence type="ECO:0000313" key="6">
    <source>
        <dbReference type="Proteomes" id="UP001302477"/>
    </source>
</evidence>
<proteinExistence type="inferred from homology"/>
<gene>
    <name evidence="5" type="ORF">R5R33_00335</name>
</gene>
<dbReference type="GO" id="GO:0004190">
    <property type="term" value="F:aspartic-type endopeptidase activity"/>
    <property type="evidence" value="ECO:0007669"/>
    <property type="project" value="UniProtKB-KW"/>
</dbReference>